<dbReference type="EMBL" id="FXAM01000001">
    <property type="protein sequence ID" value="SMF96533.1"/>
    <property type="molecule type" value="Genomic_DNA"/>
</dbReference>
<dbReference type="Proteomes" id="UP000192923">
    <property type="component" value="Unassembled WGS sequence"/>
</dbReference>
<name>A0A1Y6D6U1_9GAMM</name>
<sequence length="82" mass="9139">MPRTATRPKAEPRTQPAQLPATGYVRIAQLIPGILPFSQATLWRMVKRKTFPAPVKLSENITAWDVAKVRAWLESRAEGQAA</sequence>
<accession>A0A1Y6D6U1</accession>
<gene>
    <name evidence="1" type="ORF">SAMN02949497_3933</name>
</gene>
<evidence type="ECO:0000313" key="1">
    <source>
        <dbReference type="EMBL" id="SMF96533.1"/>
    </source>
</evidence>
<dbReference type="Pfam" id="PF05930">
    <property type="entry name" value="Phage_AlpA"/>
    <property type="match status" value="1"/>
</dbReference>
<dbReference type="RefSeq" id="WP_085215408.1">
    <property type="nucleotide sequence ID" value="NZ_FXAM01000001.1"/>
</dbReference>
<keyword evidence="2" id="KW-1185">Reference proteome</keyword>
<dbReference type="Gene3D" id="1.10.238.160">
    <property type="match status" value="1"/>
</dbReference>
<organism evidence="1 2">
    <name type="scientific">Methylomagnum ishizawai</name>
    <dbReference type="NCBI Taxonomy" id="1760988"/>
    <lineage>
        <taxon>Bacteria</taxon>
        <taxon>Pseudomonadati</taxon>
        <taxon>Pseudomonadota</taxon>
        <taxon>Gammaproteobacteria</taxon>
        <taxon>Methylococcales</taxon>
        <taxon>Methylococcaceae</taxon>
        <taxon>Methylomagnum</taxon>
    </lineage>
</organism>
<reference evidence="1 2" key="1">
    <citation type="submission" date="2016-12" db="EMBL/GenBank/DDBJ databases">
        <authorList>
            <person name="Song W.-J."/>
            <person name="Kurnit D.M."/>
        </authorList>
    </citation>
    <scope>NUCLEOTIDE SEQUENCE [LARGE SCALE GENOMIC DNA]</scope>
    <source>
        <strain evidence="1 2">175</strain>
    </source>
</reference>
<dbReference type="InterPro" id="IPR010260">
    <property type="entry name" value="AlpA"/>
</dbReference>
<dbReference type="OrthoDB" id="5298532at2"/>
<evidence type="ECO:0000313" key="2">
    <source>
        <dbReference type="Proteomes" id="UP000192923"/>
    </source>
</evidence>
<proteinExistence type="predicted"/>
<protein>
    <submittedName>
        <fullName evidence="1">Transcriptional regulator, AlpA family</fullName>
    </submittedName>
</protein>
<dbReference type="AlphaFoldDB" id="A0A1Y6D6U1"/>
<dbReference type="STRING" id="1760988.SAMN02949497_3933"/>